<dbReference type="CDD" id="cd07185">
    <property type="entry name" value="OmpA_C-like"/>
    <property type="match status" value="1"/>
</dbReference>
<dbReference type="AlphaFoldDB" id="A0A4R3JUX9"/>
<keyword evidence="5" id="KW-0732">Signal</keyword>
<dbReference type="SUPFAM" id="SSF103088">
    <property type="entry name" value="OmpA-like"/>
    <property type="match status" value="1"/>
</dbReference>
<evidence type="ECO:0000256" key="5">
    <source>
        <dbReference type="SAM" id="SignalP"/>
    </source>
</evidence>
<dbReference type="InterPro" id="IPR036737">
    <property type="entry name" value="OmpA-like_sf"/>
</dbReference>
<dbReference type="Pfam" id="PF00691">
    <property type="entry name" value="OmpA"/>
    <property type="match status" value="1"/>
</dbReference>
<dbReference type="GO" id="GO:0009279">
    <property type="term" value="C:cell outer membrane"/>
    <property type="evidence" value="ECO:0007669"/>
    <property type="project" value="UniProtKB-SubCell"/>
</dbReference>
<dbReference type="Gene3D" id="3.30.1330.60">
    <property type="entry name" value="OmpA-like domain"/>
    <property type="match status" value="1"/>
</dbReference>
<dbReference type="InterPro" id="IPR006665">
    <property type="entry name" value="OmpA-like"/>
</dbReference>
<protein>
    <submittedName>
        <fullName evidence="7">OmpA family protein</fullName>
    </submittedName>
</protein>
<feature type="signal peptide" evidence="5">
    <location>
        <begin position="1"/>
        <end position="23"/>
    </location>
</feature>
<dbReference type="Proteomes" id="UP000295135">
    <property type="component" value="Unassembled WGS sequence"/>
</dbReference>
<dbReference type="PROSITE" id="PS51257">
    <property type="entry name" value="PROKAR_LIPOPROTEIN"/>
    <property type="match status" value="1"/>
</dbReference>
<keyword evidence="8" id="KW-1185">Reference proteome</keyword>
<dbReference type="OrthoDB" id="9782229at2"/>
<dbReference type="PANTHER" id="PTHR30329">
    <property type="entry name" value="STATOR ELEMENT OF FLAGELLAR MOTOR COMPLEX"/>
    <property type="match status" value="1"/>
</dbReference>
<dbReference type="EMBL" id="SLZY01000018">
    <property type="protein sequence ID" value="TCS70027.1"/>
    <property type="molecule type" value="Genomic_DNA"/>
</dbReference>
<keyword evidence="2 4" id="KW-0472">Membrane</keyword>
<dbReference type="InterPro" id="IPR050330">
    <property type="entry name" value="Bact_OuterMem_StrucFunc"/>
</dbReference>
<gene>
    <name evidence="7" type="ORF">EDC61_11841</name>
</gene>
<dbReference type="PANTHER" id="PTHR30329:SF21">
    <property type="entry name" value="LIPOPROTEIN YIAD-RELATED"/>
    <property type="match status" value="1"/>
</dbReference>
<evidence type="ECO:0000256" key="2">
    <source>
        <dbReference type="ARBA" id="ARBA00023136"/>
    </source>
</evidence>
<comment type="caution">
    <text evidence="7">The sequence shown here is derived from an EMBL/GenBank/DDBJ whole genome shotgun (WGS) entry which is preliminary data.</text>
</comment>
<accession>A0A4R3JUX9</accession>
<proteinExistence type="predicted"/>
<sequence length="211" mass="23285">MKRLTTVLALLAAALGLSGCATRTYVDDKVAVVNQRVDEVDNNAKQNIRRLDAQIGLMDTTLKAHEEQIAAAQKTAQEALERAVAAGKLSEGKMLYEVVLSDDHFKFAPDSDKLSKESMAALDTFARQLKAENKGAYVEIQGHTDSRGEAPHNDKLGERRAMAVYHYLHTKTGLPLHRMNVISYGESRPVASNMTEAGRKQNRRVVLVVLK</sequence>
<evidence type="ECO:0000256" key="1">
    <source>
        <dbReference type="ARBA" id="ARBA00004442"/>
    </source>
</evidence>
<keyword evidence="3" id="KW-0998">Cell outer membrane</keyword>
<reference evidence="7 8" key="1">
    <citation type="submission" date="2019-03" db="EMBL/GenBank/DDBJ databases">
        <title>Genomic Encyclopedia of Type Strains, Phase IV (KMG-IV): sequencing the most valuable type-strain genomes for metagenomic binning, comparative biology and taxonomic classification.</title>
        <authorList>
            <person name="Goeker M."/>
        </authorList>
    </citation>
    <scope>NUCLEOTIDE SEQUENCE [LARGE SCALE GENOMIC DNA]</scope>
    <source>
        <strain evidence="7 8">DSM 103923</strain>
    </source>
</reference>
<feature type="chain" id="PRO_5020299596" evidence="5">
    <location>
        <begin position="24"/>
        <end position="211"/>
    </location>
</feature>
<organism evidence="7 8">
    <name type="scientific">Sulfuritortus calidifontis</name>
    <dbReference type="NCBI Taxonomy" id="1914471"/>
    <lineage>
        <taxon>Bacteria</taxon>
        <taxon>Pseudomonadati</taxon>
        <taxon>Pseudomonadota</taxon>
        <taxon>Betaproteobacteria</taxon>
        <taxon>Nitrosomonadales</taxon>
        <taxon>Thiobacillaceae</taxon>
        <taxon>Sulfuritortus</taxon>
    </lineage>
</organism>
<evidence type="ECO:0000256" key="4">
    <source>
        <dbReference type="PROSITE-ProRule" id="PRU00473"/>
    </source>
</evidence>
<evidence type="ECO:0000313" key="8">
    <source>
        <dbReference type="Proteomes" id="UP000295135"/>
    </source>
</evidence>
<feature type="domain" description="OmpA-like" evidence="6">
    <location>
        <begin position="94"/>
        <end position="211"/>
    </location>
</feature>
<dbReference type="PROSITE" id="PS51123">
    <property type="entry name" value="OMPA_2"/>
    <property type="match status" value="1"/>
</dbReference>
<evidence type="ECO:0000259" key="6">
    <source>
        <dbReference type="PROSITE" id="PS51123"/>
    </source>
</evidence>
<evidence type="ECO:0000313" key="7">
    <source>
        <dbReference type="EMBL" id="TCS70027.1"/>
    </source>
</evidence>
<name>A0A4R3JUX9_9PROT</name>
<dbReference type="PRINTS" id="PR01021">
    <property type="entry name" value="OMPADOMAIN"/>
</dbReference>
<evidence type="ECO:0000256" key="3">
    <source>
        <dbReference type="ARBA" id="ARBA00023237"/>
    </source>
</evidence>
<dbReference type="RefSeq" id="WP_126462942.1">
    <property type="nucleotide sequence ID" value="NZ_AP018721.1"/>
</dbReference>
<comment type="subcellular location">
    <subcellularLocation>
        <location evidence="1">Cell outer membrane</location>
    </subcellularLocation>
</comment>
<dbReference type="InterPro" id="IPR006664">
    <property type="entry name" value="OMP_bac"/>
</dbReference>